<keyword evidence="2" id="KW-1185">Reference proteome</keyword>
<reference evidence="2" key="1">
    <citation type="submission" date="2023-07" db="EMBL/GenBank/DDBJ databases">
        <title>The carbon used by Thiothrix.</title>
        <authorList>
            <person name="Chen L."/>
        </authorList>
    </citation>
    <scope>NUCLEOTIDE SEQUENCE [LARGE SCALE GENOMIC DNA]</scope>
</reference>
<name>A0ABU6CWL4_9GAMM</name>
<reference evidence="1 2" key="2">
    <citation type="submission" date="2024-01" db="EMBL/GenBank/DDBJ databases">
        <authorList>
            <person name="Xie X."/>
        </authorList>
    </citation>
    <scope>NUCLEOTIDE SEQUENCE [LARGE SCALE GENOMIC DNA]</scope>
    <source>
        <strain evidence="1">SCUT-1</strain>
    </source>
</reference>
<organism evidence="1 2">
    <name type="scientific">Candidatus Thiothrix phosphatis</name>
    <dbReference type="NCBI Taxonomy" id="3112415"/>
    <lineage>
        <taxon>Bacteria</taxon>
        <taxon>Pseudomonadati</taxon>
        <taxon>Pseudomonadota</taxon>
        <taxon>Gammaproteobacteria</taxon>
        <taxon>Thiotrichales</taxon>
        <taxon>Thiotrichaceae</taxon>
        <taxon>Thiothrix</taxon>
    </lineage>
</organism>
<dbReference type="EMBL" id="JAYMYJ010000091">
    <property type="protein sequence ID" value="MEB4591225.1"/>
    <property type="molecule type" value="Genomic_DNA"/>
</dbReference>
<comment type="caution">
    <text evidence="1">The sequence shown here is derived from an EMBL/GenBank/DDBJ whole genome shotgun (WGS) entry which is preliminary data.</text>
</comment>
<proteinExistence type="predicted"/>
<protein>
    <submittedName>
        <fullName evidence="1">Uncharacterized protein</fullName>
    </submittedName>
</protein>
<accession>A0ABU6CWL4</accession>
<sequence>MSTVKGGMIGQLELLATQASELRTLLEVMQEHIMEDSSLTIGNLTSIATRISILMQGGADDLIRTCRQQKGAVHE</sequence>
<gene>
    <name evidence="1" type="ORF">VSS37_09575</name>
</gene>
<dbReference type="RefSeq" id="WP_324694675.1">
    <property type="nucleotide sequence ID" value="NZ_JAYMYJ010000091.1"/>
</dbReference>
<evidence type="ECO:0000313" key="2">
    <source>
        <dbReference type="Proteomes" id="UP001308005"/>
    </source>
</evidence>
<dbReference type="Proteomes" id="UP001308005">
    <property type="component" value="Unassembled WGS sequence"/>
</dbReference>
<evidence type="ECO:0000313" key="1">
    <source>
        <dbReference type="EMBL" id="MEB4591225.1"/>
    </source>
</evidence>